<keyword evidence="5 6" id="KW-0862">Zinc</keyword>
<dbReference type="Gene3D" id="1.20.120.1350">
    <property type="entry name" value="Pneumovirus matrix protein 2 (M2), zinc-binding domain"/>
    <property type="match status" value="1"/>
</dbReference>
<dbReference type="Gene3D" id="4.10.1000.10">
    <property type="entry name" value="Zinc finger, CCCH-type"/>
    <property type="match status" value="1"/>
</dbReference>
<feature type="region of interest" description="Disordered" evidence="7">
    <location>
        <begin position="283"/>
        <end position="340"/>
    </location>
</feature>
<name>A0A2K1IZB3_PHYPA</name>
<keyword evidence="11" id="KW-1185">Reference proteome</keyword>
<evidence type="ECO:0000256" key="6">
    <source>
        <dbReference type="PROSITE-ProRule" id="PRU00723"/>
    </source>
</evidence>
<accession>A0A2K1IZB3</accession>
<feature type="zinc finger region" description="C3H1-type" evidence="6">
    <location>
        <begin position="571"/>
        <end position="594"/>
    </location>
</feature>
<feature type="compositionally biased region" description="Basic residues" evidence="7">
    <location>
        <begin position="370"/>
        <end position="393"/>
    </location>
</feature>
<dbReference type="Gramene" id="Pp3c19_22680V3.2">
    <property type="protein sequence ID" value="Pp3c19_22680V3.2"/>
    <property type="gene ID" value="Pp3c19_22680"/>
</dbReference>
<dbReference type="RefSeq" id="XP_024403936.1">
    <property type="nucleotide sequence ID" value="XM_024548168.2"/>
</dbReference>
<dbReference type="AlphaFoldDB" id="A0A2K1IZB3"/>
<dbReference type="GO" id="GO:0008270">
    <property type="term" value="F:zinc ion binding"/>
    <property type="evidence" value="ECO:0007669"/>
    <property type="project" value="UniProtKB-KW"/>
</dbReference>
<feature type="domain" description="C3H1-type" evidence="8">
    <location>
        <begin position="571"/>
        <end position="594"/>
    </location>
</feature>
<evidence type="ECO:0000313" key="11">
    <source>
        <dbReference type="Proteomes" id="UP000006727"/>
    </source>
</evidence>
<dbReference type="KEGG" id="ppp:112296057"/>
<reference evidence="10" key="3">
    <citation type="submission" date="2020-12" db="UniProtKB">
        <authorList>
            <consortium name="EnsemblPlants"/>
        </authorList>
    </citation>
    <scope>IDENTIFICATION</scope>
</reference>
<reference evidence="9 11" key="2">
    <citation type="journal article" date="2018" name="Plant J.">
        <title>The Physcomitrella patens chromosome-scale assembly reveals moss genome structure and evolution.</title>
        <authorList>
            <person name="Lang D."/>
            <person name="Ullrich K.K."/>
            <person name="Murat F."/>
            <person name="Fuchs J."/>
            <person name="Jenkins J."/>
            <person name="Haas F.B."/>
            <person name="Piednoel M."/>
            <person name="Gundlach H."/>
            <person name="Van Bel M."/>
            <person name="Meyberg R."/>
            <person name="Vives C."/>
            <person name="Morata J."/>
            <person name="Symeonidi A."/>
            <person name="Hiss M."/>
            <person name="Muchero W."/>
            <person name="Kamisugi Y."/>
            <person name="Saleh O."/>
            <person name="Blanc G."/>
            <person name="Decker E.L."/>
            <person name="van Gessel N."/>
            <person name="Grimwood J."/>
            <person name="Hayes R.D."/>
            <person name="Graham S.W."/>
            <person name="Gunter L.E."/>
            <person name="McDaniel S.F."/>
            <person name="Hoernstein S.N.W."/>
            <person name="Larsson A."/>
            <person name="Li F.W."/>
            <person name="Perroud P.F."/>
            <person name="Phillips J."/>
            <person name="Ranjan P."/>
            <person name="Rokshar D.S."/>
            <person name="Rothfels C.J."/>
            <person name="Schneider L."/>
            <person name="Shu S."/>
            <person name="Stevenson D.W."/>
            <person name="Thummler F."/>
            <person name="Tillich M."/>
            <person name="Villarreal Aguilar J.C."/>
            <person name="Widiez T."/>
            <person name="Wong G.K."/>
            <person name="Wymore A."/>
            <person name="Zhang Y."/>
            <person name="Zimmer A.D."/>
            <person name="Quatrano R.S."/>
            <person name="Mayer K.F.X."/>
            <person name="Goodstein D."/>
            <person name="Casacuberta J.M."/>
            <person name="Vandepoele K."/>
            <person name="Reski R."/>
            <person name="Cuming A.C."/>
            <person name="Tuskan G.A."/>
            <person name="Maumus F."/>
            <person name="Salse J."/>
            <person name="Schmutz J."/>
            <person name="Rensing S.A."/>
        </authorList>
    </citation>
    <scope>NUCLEOTIDE SEQUENCE [LARGE SCALE GENOMIC DNA]</scope>
    <source>
        <strain evidence="10 11">cv. Gransden 2004</strain>
    </source>
</reference>
<sequence>MGGLSYSRSSFETALSCCRSSPIGAGETMNNLAGSECVSSYVGHLVSSPGSQKGEVCSDASEGSQLRVSSLVSSLDPNPAQLPSPISPALESESDVAADSSVNNPMVGLSSSILLSTSADVLPGIGSSSCNLVANSSPRSSPAQSISPLPEHLESVFTDLANVPGSEPSTTAELQSRLLSGDAASRSSDILGSFLNAGRDGSTNSQDLSSPRTVAGVSDGPVADELDSMVSRSFQSNTASELSVSIVNSSTNIATSSGDQIIVTTGEHEKLEVKVQELEHEILEEGELEDGELSAGWESGEDDEVDDEAADPIDYRDDKYEDRTEEPEEEGDEGIFDYRTEGLTPVVTRFAADVRMNQTSAGGAGSQLGKVHKKNNKRRKGKGALSRQRKKSRLERALKVSNEATTEFNADGGQQGDRLAIVSKQVESIDTVRRAGEKQQKGSKKVETDAGVEEGEVIEEDNRGLLSQLVEEEVGLWTTDVGDEQISSSKIDSDEDGKKKTRAPISAERKLKKKIAFRRKRAEKEKELGIRRPRLPVNTFKPKVPLCKFYIKGRCTLGGKCTFSHDVVPVTKSDPCKFFMVNRCLKGDDCPFSHTLDTFPCKFWHTRGHCLDGSNCRFSHGPLTNDQRQNLAKRIEHDTKEQQTAPSAPIDFNTSEDSYSEYMPTMNSAQTETSGWDVSLLKPLHQGTGSNASTSMTAQSLQNTREIHPAATRSNFTQNQVSTMEEMNREEIQLTDTQKEDTPVENAVLLAARKAASAAAVQAAGTPDKFLLSRSSPSISLPKSRSFGRLAGRGSEASAMDLLQASFSYDDSSELLREGGSGLGMRTKGILSTPTAGSSSGDGIFSDRFLASSSVSKTPSLARGTSLGQSRQAIVAGTKASAMELLQASLGDEATLDGREAGNIGKS</sequence>
<dbReference type="GO" id="GO:0045892">
    <property type="term" value="P:negative regulation of DNA-templated transcription"/>
    <property type="evidence" value="ECO:0007669"/>
    <property type="project" value="InterPro"/>
</dbReference>
<evidence type="ECO:0000259" key="8">
    <source>
        <dbReference type="PROSITE" id="PS50103"/>
    </source>
</evidence>
<evidence type="ECO:0000313" key="10">
    <source>
        <dbReference type="EnsemblPlants" id="Pp3c19_22680V3.1"/>
    </source>
</evidence>
<feature type="domain" description="C3H1-type" evidence="8">
    <location>
        <begin position="595"/>
        <end position="623"/>
    </location>
</feature>
<dbReference type="InterPro" id="IPR036855">
    <property type="entry name" value="Znf_CCCH_sf"/>
</dbReference>
<dbReference type="GO" id="GO:0005634">
    <property type="term" value="C:nucleus"/>
    <property type="evidence" value="ECO:0000318"/>
    <property type="project" value="GO_Central"/>
</dbReference>
<dbReference type="PaxDb" id="3218-PP1S380_13V6.1"/>
<feature type="region of interest" description="Disordered" evidence="7">
    <location>
        <begin position="197"/>
        <end position="219"/>
    </location>
</feature>
<keyword evidence="4 6" id="KW-0863">Zinc-finger</keyword>
<dbReference type="SMART" id="SM00356">
    <property type="entry name" value="ZnF_C3H1"/>
    <property type="match status" value="3"/>
</dbReference>
<feature type="region of interest" description="Disordered" evidence="7">
    <location>
        <begin position="358"/>
        <end position="396"/>
    </location>
</feature>
<evidence type="ECO:0000256" key="2">
    <source>
        <dbReference type="ARBA" id="ARBA00022723"/>
    </source>
</evidence>
<organism evidence="9">
    <name type="scientific">Physcomitrium patens</name>
    <name type="common">Spreading-leaved earth moss</name>
    <name type="synonym">Physcomitrella patens</name>
    <dbReference type="NCBI Taxonomy" id="3218"/>
    <lineage>
        <taxon>Eukaryota</taxon>
        <taxon>Viridiplantae</taxon>
        <taxon>Streptophyta</taxon>
        <taxon>Embryophyta</taxon>
        <taxon>Bryophyta</taxon>
        <taxon>Bryophytina</taxon>
        <taxon>Bryopsida</taxon>
        <taxon>Funariidae</taxon>
        <taxon>Funariales</taxon>
        <taxon>Funariaceae</taxon>
        <taxon>Physcomitrium</taxon>
    </lineage>
</organism>
<feature type="domain" description="C3H1-type" evidence="8">
    <location>
        <begin position="541"/>
        <end position="568"/>
    </location>
</feature>
<dbReference type="Proteomes" id="UP000006727">
    <property type="component" value="Chromosome 19"/>
</dbReference>
<dbReference type="PANTHER" id="PTHR13119">
    <property type="entry name" value="ZINC FINGER CCCH DOMAIN-CONTAINING PROTEI"/>
    <property type="match status" value="1"/>
</dbReference>
<feature type="zinc finger region" description="C3H1-type" evidence="6">
    <location>
        <begin position="595"/>
        <end position="623"/>
    </location>
</feature>
<evidence type="ECO:0000256" key="4">
    <source>
        <dbReference type="ARBA" id="ARBA00022771"/>
    </source>
</evidence>
<dbReference type="Pfam" id="PF14608">
    <property type="entry name" value="zf-CCCH_2"/>
    <property type="match status" value="1"/>
</dbReference>
<dbReference type="OrthoDB" id="411372at2759"/>
<dbReference type="STRING" id="3218.A0A2K1IZB3"/>
<evidence type="ECO:0000313" key="9">
    <source>
        <dbReference type="EMBL" id="PNR34623.1"/>
    </source>
</evidence>
<dbReference type="Pfam" id="PF18044">
    <property type="entry name" value="zf-CCCH_4"/>
    <property type="match status" value="1"/>
</dbReference>
<dbReference type="PROSITE" id="PS50103">
    <property type="entry name" value="ZF_C3H1"/>
    <property type="match status" value="3"/>
</dbReference>
<dbReference type="Gramene" id="Pp3c19_22680V3.1">
    <property type="protein sequence ID" value="Pp3c19_22680V3.1"/>
    <property type="gene ID" value="Pp3c19_22680"/>
</dbReference>
<feature type="compositionally biased region" description="Basic and acidic residues" evidence="7">
    <location>
        <begin position="313"/>
        <end position="322"/>
    </location>
</feature>
<keyword evidence="2 6" id="KW-0479">Metal-binding</keyword>
<feature type="compositionally biased region" description="Polar residues" evidence="7">
    <location>
        <begin position="201"/>
        <end position="212"/>
    </location>
</feature>
<dbReference type="SUPFAM" id="SSF90229">
    <property type="entry name" value="CCCH zinc finger"/>
    <property type="match status" value="3"/>
</dbReference>
<gene>
    <name evidence="10" type="primary">LOC112296057</name>
    <name evidence="9" type="ORF">PHYPA_024440</name>
</gene>
<dbReference type="InterPro" id="IPR045124">
    <property type="entry name" value="Su(sable)-like"/>
</dbReference>
<dbReference type="EMBL" id="ABEU02000019">
    <property type="protein sequence ID" value="PNR34623.1"/>
    <property type="molecule type" value="Genomic_DNA"/>
</dbReference>
<evidence type="ECO:0000256" key="5">
    <source>
        <dbReference type="ARBA" id="ARBA00022833"/>
    </source>
</evidence>
<keyword evidence="1" id="KW-0597">Phosphoprotein</keyword>
<protein>
    <recommendedName>
        <fullName evidence="8">C3H1-type domain-containing protein</fullName>
    </recommendedName>
</protein>
<feature type="compositionally biased region" description="Acidic residues" evidence="7">
    <location>
        <begin position="299"/>
        <end position="311"/>
    </location>
</feature>
<dbReference type="InterPro" id="IPR054361">
    <property type="entry name" value="Znf-CCCH_ZC3H4/6/8"/>
</dbReference>
<dbReference type="GeneID" id="112296057"/>
<dbReference type="GO" id="GO:0003723">
    <property type="term" value="F:RNA binding"/>
    <property type="evidence" value="ECO:0007669"/>
    <property type="project" value="InterPro"/>
</dbReference>
<proteinExistence type="predicted"/>
<feature type="zinc finger region" description="C3H1-type" evidence="6">
    <location>
        <begin position="541"/>
        <end position="568"/>
    </location>
</feature>
<dbReference type="Pfam" id="PF22623">
    <property type="entry name" value="zf-CCCH_9"/>
    <property type="match status" value="1"/>
</dbReference>
<feature type="region of interest" description="Disordered" evidence="7">
    <location>
        <begin position="72"/>
        <end position="98"/>
    </location>
</feature>
<dbReference type="InterPro" id="IPR041367">
    <property type="entry name" value="Znf-CCCH_4"/>
</dbReference>
<evidence type="ECO:0000256" key="1">
    <source>
        <dbReference type="ARBA" id="ARBA00022553"/>
    </source>
</evidence>
<dbReference type="EnsemblPlants" id="Pp3c19_22680V3.2">
    <property type="protein sequence ID" value="Pp3c19_22680V3.2"/>
    <property type="gene ID" value="Pp3c19_22680"/>
</dbReference>
<keyword evidence="3" id="KW-0677">Repeat</keyword>
<dbReference type="PANTHER" id="PTHR13119:SF12">
    <property type="entry name" value="PROTEIN SUPPRESSOR OF SABLE"/>
    <property type="match status" value="1"/>
</dbReference>
<evidence type="ECO:0000256" key="7">
    <source>
        <dbReference type="SAM" id="MobiDB-lite"/>
    </source>
</evidence>
<reference evidence="9 11" key="1">
    <citation type="journal article" date="2008" name="Science">
        <title>The Physcomitrella genome reveals evolutionary insights into the conquest of land by plants.</title>
        <authorList>
            <person name="Rensing S."/>
            <person name="Lang D."/>
            <person name="Zimmer A."/>
            <person name="Terry A."/>
            <person name="Salamov A."/>
            <person name="Shapiro H."/>
            <person name="Nishiyama T."/>
            <person name="Perroud P.-F."/>
            <person name="Lindquist E."/>
            <person name="Kamisugi Y."/>
            <person name="Tanahashi T."/>
            <person name="Sakakibara K."/>
            <person name="Fujita T."/>
            <person name="Oishi K."/>
            <person name="Shin-I T."/>
            <person name="Kuroki Y."/>
            <person name="Toyoda A."/>
            <person name="Suzuki Y."/>
            <person name="Hashimoto A."/>
            <person name="Yamaguchi K."/>
            <person name="Sugano A."/>
            <person name="Kohara Y."/>
            <person name="Fujiyama A."/>
            <person name="Anterola A."/>
            <person name="Aoki S."/>
            <person name="Ashton N."/>
            <person name="Barbazuk W.B."/>
            <person name="Barker E."/>
            <person name="Bennetzen J."/>
            <person name="Bezanilla M."/>
            <person name="Blankenship R."/>
            <person name="Cho S.H."/>
            <person name="Dutcher S."/>
            <person name="Estelle M."/>
            <person name="Fawcett J.A."/>
            <person name="Gundlach H."/>
            <person name="Hanada K."/>
            <person name="Heyl A."/>
            <person name="Hicks K.A."/>
            <person name="Hugh J."/>
            <person name="Lohr M."/>
            <person name="Mayer K."/>
            <person name="Melkozernov A."/>
            <person name="Murata T."/>
            <person name="Nelson D."/>
            <person name="Pils B."/>
            <person name="Prigge M."/>
            <person name="Reiss B."/>
            <person name="Renner T."/>
            <person name="Rombauts S."/>
            <person name="Rushton P."/>
            <person name="Sanderfoot A."/>
            <person name="Schween G."/>
            <person name="Shiu S.-H."/>
            <person name="Stueber K."/>
            <person name="Theodoulou F.L."/>
            <person name="Tu H."/>
            <person name="Van de Peer Y."/>
            <person name="Verrier P.J."/>
            <person name="Waters E."/>
            <person name="Wood A."/>
            <person name="Yang L."/>
            <person name="Cove D."/>
            <person name="Cuming A."/>
            <person name="Hasebe M."/>
            <person name="Lucas S."/>
            <person name="Mishler D.B."/>
            <person name="Reski R."/>
            <person name="Grigoriev I."/>
            <person name="Quatrano R.S."/>
            <person name="Boore J.L."/>
        </authorList>
    </citation>
    <scope>NUCLEOTIDE SEQUENCE [LARGE SCALE GENOMIC DNA]</scope>
    <source>
        <strain evidence="10 11">cv. Gransden 2004</strain>
    </source>
</reference>
<evidence type="ECO:0000256" key="3">
    <source>
        <dbReference type="ARBA" id="ARBA00022737"/>
    </source>
</evidence>
<feature type="compositionally biased region" description="Acidic residues" evidence="7">
    <location>
        <begin position="323"/>
        <end position="335"/>
    </location>
</feature>
<dbReference type="EnsemblPlants" id="Pp3c19_22680V3.1">
    <property type="protein sequence ID" value="Pp3c19_22680V3.1"/>
    <property type="gene ID" value="Pp3c19_22680"/>
</dbReference>
<dbReference type="InterPro" id="IPR000571">
    <property type="entry name" value="Znf_CCCH"/>
</dbReference>